<name>V4IZW3_9EURY</name>
<proteinExistence type="predicted"/>
<dbReference type="Gene3D" id="2.30.42.10">
    <property type="match status" value="1"/>
</dbReference>
<dbReference type="PROSITE" id="PS51318">
    <property type="entry name" value="TAT"/>
    <property type="match status" value="1"/>
</dbReference>
<gene>
    <name evidence="5" type="ORF">K933_07598</name>
</gene>
<dbReference type="PROSITE" id="PS50106">
    <property type="entry name" value="PDZ"/>
    <property type="match status" value="1"/>
</dbReference>
<dbReference type="AlphaFoldDB" id="V4IZW3"/>
<feature type="domain" description="PDZ" evidence="4">
    <location>
        <begin position="280"/>
        <end position="371"/>
    </location>
</feature>
<keyword evidence="2" id="KW-0378">Hydrolase</keyword>
<dbReference type="InterPro" id="IPR051201">
    <property type="entry name" value="Chloro_Bact_Ser_Proteases"/>
</dbReference>
<dbReference type="Proteomes" id="UP000017840">
    <property type="component" value="Unassembled WGS sequence"/>
</dbReference>
<dbReference type="PANTHER" id="PTHR43343">
    <property type="entry name" value="PEPTIDASE S12"/>
    <property type="match status" value="1"/>
</dbReference>
<dbReference type="InterPro" id="IPR006311">
    <property type="entry name" value="TAT_signal"/>
</dbReference>
<dbReference type="InterPro" id="IPR009003">
    <property type="entry name" value="Peptidase_S1_PA"/>
</dbReference>
<organism evidence="5 6">
    <name type="scientific">Candidatus Halobonum tyrrellensis G22</name>
    <dbReference type="NCBI Taxonomy" id="1324957"/>
    <lineage>
        <taxon>Archaea</taxon>
        <taxon>Methanobacteriati</taxon>
        <taxon>Methanobacteriota</taxon>
        <taxon>Stenosarchaea group</taxon>
        <taxon>Halobacteria</taxon>
        <taxon>Halobacteriales</taxon>
        <taxon>Haloferacaceae</taxon>
        <taxon>Candidatus Halobonum</taxon>
    </lineage>
</organism>
<dbReference type="PROSITE" id="PS51257">
    <property type="entry name" value="PROKAR_LIPOPROTEIN"/>
    <property type="match status" value="1"/>
</dbReference>
<dbReference type="SMART" id="SM00228">
    <property type="entry name" value="PDZ"/>
    <property type="match status" value="1"/>
</dbReference>
<feature type="compositionally biased region" description="Low complexity" evidence="3">
    <location>
        <begin position="27"/>
        <end position="36"/>
    </location>
</feature>
<dbReference type="PANTHER" id="PTHR43343:SF3">
    <property type="entry name" value="PROTEASE DO-LIKE 8, CHLOROPLASTIC"/>
    <property type="match status" value="1"/>
</dbReference>
<evidence type="ECO:0000313" key="5">
    <source>
        <dbReference type="EMBL" id="ESP88697.1"/>
    </source>
</evidence>
<dbReference type="InterPro" id="IPR001940">
    <property type="entry name" value="Peptidase_S1C"/>
</dbReference>
<dbReference type="GO" id="GO:0004252">
    <property type="term" value="F:serine-type endopeptidase activity"/>
    <property type="evidence" value="ECO:0007669"/>
    <property type="project" value="InterPro"/>
</dbReference>
<evidence type="ECO:0000259" key="4">
    <source>
        <dbReference type="PROSITE" id="PS50106"/>
    </source>
</evidence>
<evidence type="ECO:0000256" key="3">
    <source>
        <dbReference type="SAM" id="MobiDB-lite"/>
    </source>
</evidence>
<dbReference type="RefSeq" id="WP_023394105.1">
    <property type="nucleotide sequence ID" value="NZ_ASGZ01000026.1"/>
</dbReference>
<protein>
    <submittedName>
        <fullName evidence="5">Serine protease HtrA</fullName>
    </submittedName>
</protein>
<evidence type="ECO:0000313" key="6">
    <source>
        <dbReference type="Proteomes" id="UP000017840"/>
    </source>
</evidence>
<dbReference type="STRING" id="1324957.K933_07598"/>
<dbReference type="InterPro" id="IPR036034">
    <property type="entry name" value="PDZ_sf"/>
</dbReference>
<keyword evidence="1 5" id="KW-0645">Protease</keyword>
<feature type="region of interest" description="Disordered" evidence="3">
    <location>
        <begin position="27"/>
        <end position="68"/>
    </location>
</feature>
<dbReference type="Pfam" id="PF13180">
    <property type="entry name" value="PDZ_2"/>
    <property type="match status" value="1"/>
</dbReference>
<dbReference type="SUPFAM" id="SSF50494">
    <property type="entry name" value="Trypsin-like serine proteases"/>
    <property type="match status" value="1"/>
</dbReference>
<evidence type="ECO:0000256" key="2">
    <source>
        <dbReference type="ARBA" id="ARBA00022801"/>
    </source>
</evidence>
<sequence>MPTRRAVLAAASATVAGLGGCLSLGSSGAPGRAPDAGDLDDAGDPADANGASSANDASGTAGGTASADAPGLTSAAAAVYERVVPSVVGVLVYDETGLAGSGSGFVHDGGVVVTNDHVVAGATEVKLRFHGNEWADAAVVGTDPYSDLAVLDPAARPGDPDPLAFVDADPEPAVGTDVLAIGSPYGYAGSASEGIVSGVDRLLPAPNDFLIADAVQTDAALNPGNSGGPLVTRDGRVAGVVSSAGGENLGFAISAALARRVVPALAADGAYAHPYVGVRLLEVSPTVAEAYGAADVGGVVVTDVVAGGPAAGVLRGATGSETVNGVEVPTGGDVIVAIAGTEVETQADLSNVLALDTAPGETVSLTVRRGGRRRTVSLELGERPAPDA</sequence>
<dbReference type="InterPro" id="IPR001478">
    <property type="entry name" value="PDZ"/>
</dbReference>
<dbReference type="Pfam" id="PF13365">
    <property type="entry name" value="Trypsin_2"/>
    <property type="match status" value="1"/>
</dbReference>
<dbReference type="PATRIC" id="fig|1324957.4.peg.1540"/>
<dbReference type="eggNOG" id="arCOG02833">
    <property type="taxonomic scope" value="Archaea"/>
</dbReference>
<dbReference type="PRINTS" id="PR00834">
    <property type="entry name" value="PROTEASES2C"/>
</dbReference>
<accession>V4IZW3</accession>
<comment type="caution">
    <text evidence="5">The sequence shown here is derived from an EMBL/GenBank/DDBJ whole genome shotgun (WGS) entry which is preliminary data.</text>
</comment>
<dbReference type="SUPFAM" id="SSF50156">
    <property type="entry name" value="PDZ domain-like"/>
    <property type="match status" value="1"/>
</dbReference>
<dbReference type="GO" id="GO:0006508">
    <property type="term" value="P:proteolysis"/>
    <property type="evidence" value="ECO:0007669"/>
    <property type="project" value="UniProtKB-KW"/>
</dbReference>
<dbReference type="Gene3D" id="2.40.10.120">
    <property type="match status" value="1"/>
</dbReference>
<dbReference type="OrthoDB" id="350578at2157"/>
<evidence type="ECO:0000256" key="1">
    <source>
        <dbReference type="ARBA" id="ARBA00022670"/>
    </source>
</evidence>
<keyword evidence="6" id="KW-1185">Reference proteome</keyword>
<feature type="compositionally biased region" description="Low complexity" evidence="3">
    <location>
        <begin position="45"/>
        <end position="68"/>
    </location>
</feature>
<reference evidence="5 6" key="1">
    <citation type="journal article" date="2013" name="Genome Announc.">
        <title>Draft Genome Sequence of 'Candidatus Halobonum tyrrellensis' Strain G22, Isolated from the Hypersaline Waters of Lake Tyrrell, Australia.</title>
        <authorList>
            <person name="Ugalde J.A."/>
            <person name="Narasingarao P."/>
            <person name="Kuo S."/>
            <person name="Podell S."/>
            <person name="Allen E.E."/>
        </authorList>
    </citation>
    <scope>NUCLEOTIDE SEQUENCE [LARGE SCALE GENOMIC DNA]</scope>
    <source>
        <strain evidence="5 6">G22</strain>
    </source>
</reference>
<dbReference type="EMBL" id="ASGZ01000026">
    <property type="protein sequence ID" value="ESP88697.1"/>
    <property type="molecule type" value="Genomic_DNA"/>
</dbReference>